<accession>A0A4Y9EQD6</accession>
<protein>
    <submittedName>
        <fullName evidence="2">DUF389 domain-containing protein</fullName>
    </submittedName>
</protein>
<dbReference type="PANTHER" id="PTHR20992">
    <property type="entry name" value="AT15442P-RELATED"/>
    <property type="match status" value="1"/>
</dbReference>
<keyword evidence="3" id="KW-1185">Reference proteome</keyword>
<name>A0A4Y9EQD6_9SPHN</name>
<evidence type="ECO:0000313" key="2">
    <source>
        <dbReference type="EMBL" id="TFU05794.1"/>
    </source>
</evidence>
<feature type="transmembrane region" description="Helical" evidence="1">
    <location>
        <begin position="101"/>
        <end position="122"/>
    </location>
</feature>
<evidence type="ECO:0000313" key="3">
    <source>
        <dbReference type="Proteomes" id="UP000297737"/>
    </source>
</evidence>
<proteinExistence type="predicted"/>
<dbReference type="PANTHER" id="PTHR20992:SF9">
    <property type="entry name" value="AT15442P-RELATED"/>
    <property type="match status" value="1"/>
</dbReference>
<gene>
    <name evidence="2" type="ORF">EUV02_01855</name>
</gene>
<dbReference type="AlphaFoldDB" id="A0A4Y9EQD6"/>
<sequence length="517" mass="54037">MADPRALGPRWRRRLVELLQLHDLDGERGRELRRSVFERGSLTPGYVLMCVLSAGIATLGLLQSSVAVVIGAMLVSPLMTPIAALGFGLATFDAKRLREGAGVVTVGALIGITTGLLVTWISPIDDITPEIIARTQPTLLDLAVALLSGIAGGYAIVRQQGETAIGVAIATALMPPLATVGYGIASLRPDIAGGAMLLFLTNLTAIAIAIAGVARLTGAAAPRAGLRVNPGIFLIGAVLTVALLTPLAATLFRLQREVEVRRVSQRVLAATFDVPTTDISQLNVSWPLRGSPEISAVVITPRFAPDAQSEVLKEIATQIGQKPDLHLQQIEIGSGIARSEAMIAAALARSAEGNVRDEPPIAEIRAAFELPVTALWHDPTSHIVHAQLAVAPGWTLADYRSLDGAGGRSFGSWTLRVVPPPQAVIRIAGDPARAAADTDAAIWALKAWGLRGVSIRLPAGDDFAERSNTAPATTLASRLALEGITTNFVAGAELQAETEILALPPPPRSASAVAVAE</sequence>
<feature type="transmembrane region" description="Helical" evidence="1">
    <location>
        <begin position="232"/>
        <end position="252"/>
    </location>
</feature>
<dbReference type="Proteomes" id="UP000297737">
    <property type="component" value="Unassembled WGS sequence"/>
</dbReference>
<feature type="transmembrane region" description="Helical" evidence="1">
    <location>
        <begin position="191"/>
        <end position="211"/>
    </location>
</feature>
<evidence type="ECO:0000256" key="1">
    <source>
        <dbReference type="SAM" id="Phobius"/>
    </source>
</evidence>
<feature type="transmembrane region" description="Helical" evidence="1">
    <location>
        <begin position="164"/>
        <end position="185"/>
    </location>
</feature>
<keyword evidence="1" id="KW-0812">Transmembrane</keyword>
<comment type="caution">
    <text evidence="2">The sequence shown here is derived from an EMBL/GenBank/DDBJ whole genome shotgun (WGS) entry which is preliminary data.</text>
</comment>
<keyword evidence="1" id="KW-0472">Membrane</keyword>
<dbReference type="RefSeq" id="WP_135244519.1">
    <property type="nucleotide sequence ID" value="NZ_SIHO01000001.1"/>
</dbReference>
<keyword evidence="1" id="KW-1133">Transmembrane helix</keyword>
<reference evidence="2 3" key="1">
    <citation type="submission" date="2019-02" db="EMBL/GenBank/DDBJ databases">
        <title>Polymorphobacter sp. isolated from the lake at the Tibet of China.</title>
        <authorList>
            <person name="Li A."/>
        </authorList>
    </citation>
    <scope>NUCLEOTIDE SEQUENCE [LARGE SCALE GENOMIC DNA]</scope>
    <source>
        <strain evidence="2 3">DJ1R-1</strain>
    </source>
</reference>
<dbReference type="EMBL" id="SIHO01000001">
    <property type="protein sequence ID" value="TFU05794.1"/>
    <property type="molecule type" value="Genomic_DNA"/>
</dbReference>
<dbReference type="OrthoDB" id="9790659at2"/>
<organism evidence="2 3">
    <name type="scientific">Glacieibacterium arshaanense</name>
    <dbReference type="NCBI Taxonomy" id="2511025"/>
    <lineage>
        <taxon>Bacteria</taxon>
        <taxon>Pseudomonadati</taxon>
        <taxon>Pseudomonadota</taxon>
        <taxon>Alphaproteobacteria</taxon>
        <taxon>Sphingomonadales</taxon>
        <taxon>Sphingosinicellaceae</taxon>
        <taxon>Glacieibacterium</taxon>
    </lineage>
</organism>
<dbReference type="Pfam" id="PF04087">
    <property type="entry name" value="DUF389"/>
    <property type="match status" value="1"/>
</dbReference>
<dbReference type="InterPro" id="IPR005240">
    <property type="entry name" value="DUF389"/>
</dbReference>
<feature type="transmembrane region" description="Helical" evidence="1">
    <location>
        <begin position="138"/>
        <end position="157"/>
    </location>
</feature>
<feature type="transmembrane region" description="Helical" evidence="1">
    <location>
        <begin position="68"/>
        <end position="89"/>
    </location>
</feature>
<feature type="transmembrane region" description="Helical" evidence="1">
    <location>
        <begin position="42"/>
        <end position="62"/>
    </location>
</feature>